<sequence>MACTKSVVGTCSQMCSDKEIKWREQNGLLHYFEIQYGTKADPTKVVKEFSRSAAGKELLSPGDLRPSPVLLKTMNYLINEIIPRNDLPWVTVYDFVNDRIQAIRQDMTVQRIEDNNAVVILEMCIRFYITASYMLCEEPQKKFDQYLNSQQLSICLEKLFVLYKNIKSDNFGEFIGIYFAENVAYTETYYHSISVFSDYISDENVKLSIQVCTAYIDRNFVRFYKLLKKLPIILLLSFFHYFPHIRIQALEILNAAFSSNVCKFPVNILCSWLSVTETKYMLQLCQNCGIKIDSLSVNFNKKSFNKVNDLSMKKETFIDSKLEKVSLTKLINGSI</sequence>
<accession>A0AAV4Q0Y6</accession>
<feature type="domain" description="SAC3/GANP/THP3 conserved" evidence="1">
    <location>
        <begin position="14"/>
        <end position="293"/>
    </location>
</feature>
<dbReference type="GO" id="GO:0051225">
    <property type="term" value="P:spindle assembly"/>
    <property type="evidence" value="ECO:0007669"/>
    <property type="project" value="TreeGrafter"/>
</dbReference>
<reference evidence="2 3" key="1">
    <citation type="submission" date="2021-06" db="EMBL/GenBank/DDBJ databases">
        <title>Caerostris darwini draft genome.</title>
        <authorList>
            <person name="Kono N."/>
            <person name="Arakawa K."/>
        </authorList>
    </citation>
    <scope>NUCLEOTIDE SEQUENCE [LARGE SCALE GENOMIC DNA]</scope>
</reference>
<keyword evidence="3" id="KW-1185">Reference proteome</keyword>
<organism evidence="2 3">
    <name type="scientific">Caerostris darwini</name>
    <dbReference type="NCBI Taxonomy" id="1538125"/>
    <lineage>
        <taxon>Eukaryota</taxon>
        <taxon>Metazoa</taxon>
        <taxon>Ecdysozoa</taxon>
        <taxon>Arthropoda</taxon>
        <taxon>Chelicerata</taxon>
        <taxon>Arachnida</taxon>
        <taxon>Araneae</taxon>
        <taxon>Araneomorphae</taxon>
        <taxon>Entelegynae</taxon>
        <taxon>Araneoidea</taxon>
        <taxon>Araneidae</taxon>
        <taxon>Caerostris</taxon>
    </lineage>
</organism>
<comment type="caution">
    <text evidence="2">The sequence shown here is derived from an EMBL/GenBank/DDBJ whole genome shotgun (WGS) entry which is preliminary data.</text>
</comment>
<name>A0AAV4Q0Y6_9ARAC</name>
<evidence type="ECO:0000313" key="3">
    <source>
        <dbReference type="Proteomes" id="UP001054837"/>
    </source>
</evidence>
<dbReference type="Pfam" id="PF03399">
    <property type="entry name" value="SAC3_GANP"/>
    <property type="match status" value="1"/>
</dbReference>
<protein>
    <submittedName>
        <fullName evidence="2">Germinal-center associated nuclear protein</fullName>
    </submittedName>
</protein>
<dbReference type="Proteomes" id="UP001054837">
    <property type="component" value="Unassembled WGS sequence"/>
</dbReference>
<proteinExistence type="predicted"/>
<dbReference type="GO" id="GO:0051298">
    <property type="term" value="P:centrosome duplication"/>
    <property type="evidence" value="ECO:0007669"/>
    <property type="project" value="TreeGrafter"/>
</dbReference>
<dbReference type="AlphaFoldDB" id="A0AAV4Q0Y6"/>
<dbReference type="InterPro" id="IPR045107">
    <property type="entry name" value="SAC3/GANP/THP3"/>
</dbReference>
<dbReference type="GO" id="GO:0005634">
    <property type="term" value="C:nucleus"/>
    <property type="evidence" value="ECO:0007669"/>
    <property type="project" value="TreeGrafter"/>
</dbReference>
<evidence type="ECO:0000259" key="1">
    <source>
        <dbReference type="Pfam" id="PF03399"/>
    </source>
</evidence>
<dbReference type="Gene3D" id="1.25.40.990">
    <property type="match status" value="1"/>
</dbReference>
<dbReference type="InterPro" id="IPR005062">
    <property type="entry name" value="SAC3/GANP/THP3_conserved"/>
</dbReference>
<evidence type="ECO:0000313" key="2">
    <source>
        <dbReference type="EMBL" id="GIY01796.1"/>
    </source>
</evidence>
<dbReference type="PANTHER" id="PTHR12436:SF38">
    <property type="entry name" value="SAC3 DOMAIN-CONTAINING PROTEIN 1"/>
    <property type="match status" value="1"/>
</dbReference>
<dbReference type="GO" id="GO:0005813">
    <property type="term" value="C:centrosome"/>
    <property type="evidence" value="ECO:0007669"/>
    <property type="project" value="TreeGrafter"/>
</dbReference>
<dbReference type="GO" id="GO:0005819">
    <property type="term" value="C:spindle"/>
    <property type="evidence" value="ECO:0007669"/>
    <property type="project" value="TreeGrafter"/>
</dbReference>
<dbReference type="EMBL" id="BPLQ01003607">
    <property type="protein sequence ID" value="GIY01796.1"/>
    <property type="molecule type" value="Genomic_DNA"/>
</dbReference>
<gene>
    <name evidence="2" type="primary">Mcm3ap</name>
    <name evidence="2" type="ORF">CDAR_257031</name>
</gene>
<dbReference type="PANTHER" id="PTHR12436">
    <property type="entry name" value="80 KDA MCM3-ASSOCIATED PROTEIN"/>
    <property type="match status" value="1"/>
</dbReference>